<proteinExistence type="inferred from homology"/>
<reference evidence="19" key="3">
    <citation type="submission" date="2025-09" db="UniProtKB">
        <authorList>
            <consortium name="Ensembl"/>
        </authorList>
    </citation>
    <scope>IDENTIFICATION</scope>
</reference>
<dbReference type="InterPro" id="IPR013519">
    <property type="entry name" value="Int_alpha_beta-p"/>
</dbReference>
<dbReference type="GO" id="GO:0009897">
    <property type="term" value="C:external side of plasma membrane"/>
    <property type="evidence" value="ECO:0007669"/>
    <property type="project" value="TreeGrafter"/>
</dbReference>
<keyword evidence="20" id="KW-1185">Reference proteome</keyword>
<evidence type="ECO:0000256" key="12">
    <source>
        <dbReference type="ARBA" id="ARBA00023157"/>
    </source>
</evidence>
<feature type="repeat" description="FG-GAP" evidence="15">
    <location>
        <begin position="394"/>
        <end position="457"/>
    </location>
</feature>
<dbReference type="InterPro" id="IPR028994">
    <property type="entry name" value="Integrin_alpha_N"/>
</dbReference>
<dbReference type="GO" id="GO:0007160">
    <property type="term" value="P:cell-matrix adhesion"/>
    <property type="evidence" value="ECO:0007669"/>
    <property type="project" value="TreeGrafter"/>
</dbReference>
<organism evidence="19 20">
    <name type="scientific">Takifugu rubripes</name>
    <name type="common">Japanese pufferfish</name>
    <name type="synonym">Fugu rubripes</name>
    <dbReference type="NCBI Taxonomy" id="31033"/>
    <lineage>
        <taxon>Eukaryota</taxon>
        <taxon>Metazoa</taxon>
        <taxon>Chordata</taxon>
        <taxon>Craniata</taxon>
        <taxon>Vertebrata</taxon>
        <taxon>Euteleostomi</taxon>
        <taxon>Actinopterygii</taxon>
        <taxon>Neopterygii</taxon>
        <taxon>Teleostei</taxon>
        <taxon>Neoteleostei</taxon>
        <taxon>Acanthomorphata</taxon>
        <taxon>Eupercaria</taxon>
        <taxon>Tetraodontiformes</taxon>
        <taxon>Tetradontoidea</taxon>
        <taxon>Tetraodontidae</taxon>
        <taxon>Takifugu</taxon>
    </lineage>
</organism>
<dbReference type="GO" id="GO:0007229">
    <property type="term" value="P:integrin-mediated signaling pathway"/>
    <property type="evidence" value="ECO:0007669"/>
    <property type="project" value="UniProtKB-KW"/>
</dbReference>
<dbReference type="InterPro" id="IPR000413">
    <property type="entry name" value="Integrin_alpha"/>
</dbReference>
<keyword evidence="10 16" id="KW-0401">Integrin</keyword>
<protein>
    <submittedName>
        <fullName evidence="19">Integrin subunit alpha 5</fullName>
    </submittedName>
</protein>
<accession>A0A674PCG4</accession>
<keyword evidence="7" id="KW-0106">Calcium</keyword>
<dbReference type="GO" id="GO:0001525">
    <property type="term" value="P:angiogenesis"/>
    <property type="evidence" value="ECO:0007669"/>
    <property type="project" value="TreeGrafter"/>
</dbReference>
<dbReference type="SUPFAM" id="SSF69318">
    <property type="entry name" value="Integrin alpha N-terminal domain"/>
    <property type="match status" value="1"/>
</dbReference>
<dbReference type="Pfam" id="PF01839">
    <property type="entry name" value="FG-GAP"/>
    <property type="match status" value="2"/>
</dbReference>
<dbReference type="SMART" id="SM00191">
    <property type="entry name" value="Int_alpha"/>
    <property type="match status" value="4"/>
</dbReference>
<evidence type="ECO:0000256" key="8">
    <source>
        <dbReference type="ARBA" id="ARBA00022889"/>
    </source>
</evidence>
<dbReference type="Gene3D" id="1.20.5.930">
    <property type="entry name" value="Bicelle-embedded integrin alpha(iib) transmembrane segment"/>
    <property type="match status" value="1"/>
</dbReference>
<evidence type="ECO:0000256" key="1">
    <source>
        <dbReference type="ARBA" id="ARBA00004479"/>
    </source>
</evidence>
<dbReference type="GO" id="GO:0098609">
    <property type="term" value="P:cell-cell adhesion"/>
    <property type="evidence" value="ECO:0007669"/>
    <property type="project" value="TreeGrafter"/>
</dbReference>
<feature type="repeat" description="FG-GAP" evidence="15">
    <location>
        <begin position="265"/>
        <end position="329"/>
    </location>
</feature>
<dbReference type="PROSITE" id="PS00242">
    <property type="entry name" value="INTEGRIN_ALPHA"/>
    <property type="match status" value="1"/>
</dbReference>
<dbReference type="Gene3D" id="2.60.40.1460">
    <property type="entry name" value="Integrin domains. Chain A, domain 2"/>
    <property type="match status" value="1"/>
</dbReference>
<evidence type="ECO:0000313" key="20">
    <source>
        <dbReference type="Proteomes" id="UP000005226"/>
    </source>
</evidence>
<dbReference type="InterPro" id="IPR048285">
    <property type="entry name" value="Integrin_alpha_Ig-like_2"/>
</dbReference>
<dbReference type="PRINTS" id="PR01185">
    <property type="entry name" value="INTEGRINA"/>
</dbReference>
<keyword evidence="3 16" id="KW-0812">Transmembrane</keyword>
<keyword evidence="13 16" id="KW-0675">Receptor</keyword>
<evidence type="ECO:0000256" key="13">
    <source>
        <dbReference type="ARBA" id="ARBA00023170"/>
    </source>
</evidence>
<keyword evidence="12" id="KW-1015">Disulfide bond</keyword>
<keyword evidence="6" id="KW-0677">Repeat</keyword>
<evidence type="ECO:0000259" key="17">
    <source>
        <dbReference type="Pfam" id="PF08441"/>
    </source>
</evidence>
<dbReference type="GO" id="GO:0033627">
    <property type="term" value="P:cell adhesion mediated by integrin"/>
    <property type="evidence" value="ECO:0007669"/>
    <property type="project" value="TreeGrafter"/>
</dbReference>
<dbReference type="InterPro" id="IPR018184">
    <property type="entry name" value="Integrin_alpha_C_CS"/>
</dbReference>
<dbReference type="FunFam" id="1.20.5.930:FF:000001">
    <property type="entry name" value="Integrin subunit alpha V"/>
    <property type="match status" value="1"/>
</dbReference>
<dbReference type="Pfam" id="PF20805">
    <property type="entry name" value="Integrin_A_Ig_2"/>
    <property type="match status" value="1"/>
</dbReference>
<comment type="similarity">
    <text evidence="2 16">Belongs to the integrin alpha chain family.</text>
</comment>
<evidence type="ECO:0000256" key="5">
    <source>
        <dbReference type="ARBA" id="ARBA00022729"/>
    </source>
</evidence>
<dbReference type="GO" id="GO:0008305">
    <property type="term" value="C:integrin complex"/>
    <property type="evidence" value="ECO:0007669"/>
    <property type="project" value="InterPro"/>
</dbReference>
<evidence type="ECO:0000256" key="14">
    <source>
        <dbReference type="ARBA" id="ARBA00023180"/>
    </source>
</evidence>
<dbReference type="AlphaFoldDB" id="A0A674PCG4"/>
<keyword evidence="5" id="KW-0732">Signal</keyword>
<comment type="subcellular location">
    <subcellularLocation>
        <location evidence="1 16">Membrane</location>
        <topology evidence="1 16">Single-pass type I membrane protein</topology>
    </subcellularLocation>
</comment>
<dbReference type="Pfam" id="PF08441">
    <property type="entry name" value="Integrin_A_Ig_1"/>
    <property type="match status" value="1"/>
</dbReference>
<keyword evidence="8 16" id="KW-0130">Cell adhesion</keyword>
<dbReference type="Ensembl" id="ENSTRUT00000069349.1">
    <property type="protein sequence ID" value="ENSTRUP00000083365.1"/>
    <property type="gene ID" value="ENSTRUG00000000179.3"/>
</dbReference>
<keyword evidence="14" id="KW-0325">Glycoprotein</keyword>
<dbReference type="GO" id="GO:0005178">
    <property type="term" value="F:integrin binding"/>
    <property type="evidence" value="ECO:0007669"/>
    <property type="project" value="TreeGrafter"/>
</dbReference>
<evidence type="ECO:0000256" key="11">
    <source>
        <dbReference type="ARBA" id="ARBA00023136"/>
    </source>
</evidence>
<reference evidence="19" key="2">
    <citation type="submission" date="2025-08" db="UniProtKB">
        <authorList>
            <consortium name="Ensembl"/>
        </authorList>
    </citation>
    <scope>IDENTIFICATION</scope>
</reference>
<evidence type="ECO:0000256" key="3">
    <source>
        <dbReference type="ARBA" id="ARBA00022692"/>
    </source>
</evidence>
<evidence type="ECO:0000256" key="7">
    <source>
        <dbReference type="ARBA" id="ARBA00022837"/>
    </source>
</evidence>
<evidence type="ECO:0000256" key="6">
    <source>
        <dbReference type="ARBA" id="ARBA00022737"/>
    </source>
</evidence>
<feature type="transmembrane region" description="Helical" evidence="16">
    <location>
        <begin position="871"/>
        <end position="893"/>
    </location>
</feature>
<name>A0A674PCG4_TAKRU</name>
<sequence length="921" mass="102835">MKNNGDFFHHFKPGGRLLSFRLHTPARFIQNKKLCRAPIISSFLLSFSILIGAPKANTSQPDIVEGGAVYLCPWSQTNCSIVNFDTEGDRYFYINDVNTQVEFKSRQWFGATVRSHGNRILACAPRYYWRTEHNTPFADVTGTCFLSVDSLETFVEFAPCRTERHGPAGQGYCQGGFSADFTKDGRVVLGGPGSFYWQGQLISATTEEIVKAYYPSYFLLSVDGQIQTRQVEGSYDDSYLGELLWAVSFLVLLLTNFFHLKSRWSNFHVSNVFQMGSYFGYAVAATDINNDGLDDLLVGAPMFMRQGSSGRLEELGKVYVYLQKGPLLLEPSQSHLMGKQAYGRFGSSLAPLGDLNQDGFNDVAIGCPYGGDDQQGLVLIYNGRSGGLMDTPTQTLSGQWAFSSFPANFGFALRGNTDLDHNGYPDLIVGAFGVDKAVLYRARPIVSVSASLTVQPTLFNQEEKTCELLTGTGPICALCFVCEAFVVELQLDSVKPSQKESVRRTLFLDSQQPSLLKNFSLSDGGRSCHDTQIYLRAEDEFRDKLSPIYVSLNFSLDPQASVDQHGLRPVLNYNTEQQIQQKVQIQLDCGEDNICVPDLKLAVYGDRSEVYLGEENAVTLTFNARNEGEGGAYEADEVMKPLQNFTQLTCSYEAENQTRYLVCDLGNPMKSGTSLWAGFRFTVPRLRDTYKTVMFELQIRSKNANNSENLRGTAAWIFGLVNNGPSAFSQATLEVRCPLRAQGHPLLYPVEVVTEGPLSCSSKHLNTLKLKVRTLRRASEIRSLRRDPPVNVTADVFHLQLRPAAADGPMSVKSRREHQIQRRELHDLLIGLFLYRVFQSKPPEAEWFDCCVQVVAAVTWKRTDSLFFVPVWIIILAVLAGLLLLALLIYLLYKMGFFKRSDPYGTTMEKAQLKPQASSEA</sequence>
<feature type="repeat" description="FG-GAP" evidence="15">
    <location>
        <begin position="95"/>
        <end position="149"/>
    </location>
</feature>
<dbReference type="GO" id="GO:0046872">
    <property type="term" value="F:metal ion binding"/>
    <property type="evidence" value="ECO:0007669"/>
    <property type="project" value="UniProtKB-KW"/>
</dbReference>
<dbReference type="Proteomes" id="UP000005226">
    <property type="component" value="Chromosome 19"/>
</dbReference>
<evidence type="ECO:0000256" key="9">
    <source>
        <dbReference type="ARBA" id="ARBA00022989"/>
    </source>
</evidence>
<evidence type="ECO:0000256" key="15">
    <source>
        <dbReference type="PROSITE-ProRule" id="PRU00803"/>
    </source>
</evidence>
<feature type="domain" description="Integrin alpha first immunoglubulin-like" evidence="17">
    <location>
        <begin position="442"/>
        <end position="588"/>
    </location>
</feature>
<keyword evidence="11 16" id="KW-0472">Membrane</keyword>
<evidence type="ECO:0000256" key="2">
    <source>
        <dbReference type="ARBA" id="ARBA00008054"/>
    </source>
</evidence>
<dbReference type="Gene3D" id="2.60.40.1510">
    <property type="entry name" value="ntegrin, alpha v. Chain A, domain 3"/>
    <property type="match status" value="1"/>
</dbReference>
<evidence type="ECO:0000256" key="4">
    <source>
        <dbReference type="ARBA" id="ARBA00022723"/>
    </source>
</evidence>
<dbReference type="InterPro" id="IPR032695">
    <property type="entry name" value="Integrin_dom_sf"/>
</dbReference>
<dbReference type="PROSITE" id="PS51470">
    <property type="entry name" value="FG_GAP"/>
    <property type="match status" value="5"/>
</dbReference>
<feature type="repeat" description="FG-GAP" evidence="15">
    <location>
        <begin position="330"/>
        <end position="390"/>
    </location>
</feature>
<dbReference type="PANTHER" id="PTHR23220">
    <property type="entry name" value="INTEGRIN ALPHA"/>
    <property type="match status" value="1"/>
</dbReference>
<gene>
    <name evidence="19" type="primary">LOC101073028</name>
</gene>
<dbReference type="FunFam" id="2.60.40.1460:FF:000001">
    <property type="entry name" value="Integrin, alpha V"/>
    <property type="match status" value="1"/>
</dbReference>
<dbReference type="InterPro" id="IPR013649">
    <property type="entry name" value="Integrin_alpha_Ig-like_1"/>
</dbReference>
<dbReference type="GeneTree" id="ENSGT00940000158061"/>
<evidence type="ECO:0000256" key="10">
    <source>
        <dbReference type="ARBA" id="ARBA00023037"/>
    </source>
</evidence>
<dbReference type="InterPro" id="IPR013517">
    <property type="entry name" value="FG-GAP"/>
</dbReference>
<evidence type="ECO:0000313" key="19">
    <source>
        <dbReference type="Ensembl" id="ENSTRUP00000083365.1"/>
    </source>
</evidence>
<feature type="repeat" description="FG-GAP" evidence="15">
    <location>
        <begin position="161"/>
        <end position="213"/>
    </location>
</feature>
<evidence type="ECO:0000256" key="16">
    <source>
        <dbReference type="RuleBase" id="RU003762"/>
    </source>
</evidence>
<keyword evidence="4" id="KW-0479">Metal-binding</keyword>
<dbReference type="Gene3D" id="2.130.10.130">
    <property type="entry name" value="Integrin alpha, N-terminal"/>
    <property type="match status" value="1"/>
</dbReference>
<keyword evidence="9 16" id="KW-1133">Transmembrane helix</keyword>
<reference evidence="19 20" key="1">
    <citation type="journal article" date="2011" name="Genome Biol. Evol.">
        <title>Integration of the genetic map and genome assembly of fugu facilitates insights into distinct features of genome evolution in teleosts and mammals.</title>
        <authorList>
            <person name="Kai W."/>
            <person name="Kikuchi K."/>
            <person name="Tohari S."/>
            <person name="Chew A.K."/>
            <person name="Tay A."/>
            <person name="Fujiwara A."/>
            <person name="Hosoya S."/>
            <person name="Suetake H."/>
            <person name="Naruse K."/>
            <person name="Brenner S."/>
            <person name="Suzuki Y."/>
            <person name="Venkatesh B."/>
        </authorList>
    </citation>
    <scope>NUCLEOTIDE SEQUENCE [LARGE SCALE GENOMIC DNA]</scope>
</reference>
<dbReference type="SUPFAM" id="SSF69179">
    <property type="entry name" value="Integrin domains"/>
    <property type="match status" value="3"/>
</dbReference>
<feature type="domain" description="Integrin alpha second immunoglobulin-like" evidence="18">
    <location>
        <begin position="589"/>
        <end position="708"/>
    </location>
</feature>
<evidence type="ECO:0000259" key="18">
    <source>
        <dbReference type="Pfam" id="PF20805"/>
    </source>
</evidence>
<dbReference type="PANTHER" id="PTHR23220:SF3">
    <property type="entry name" value="INTEGRIN ALPHA-5"/>
    <property type="match status" value="1"/>
</dbReference>